<evidence type="ECO:0000256" key="2">
    <source>
        <dbReference type="SAM" id="SignalP"/>
    </source>
</evidence>
<evidence type="ECO:0000256" key="1">
    <source>
        <dbReference type="SAM" id="MobiDB-lite"/>
    </source>
</evidence>
<dbReference type="InterPro" id="IPR036182">
    <property type="entry name" value="PCuAC_sf"/>
</dbReference>
<dbReference type="RefSeq" id="WP_105805255.1">
    <property type="nucleotide sequence ID" value="NZ_MWZD01000017.1"/>
</dbReference>
<feature type="region of interest" description="Disordered" evidence="1">
    <location>
        <begin position="178"/>
        <end position="208"/>
    </location>
</feature>
<gene>
    <name evidence="3" type="ORF">B4915_07800</name>
</gene>
<dbReference type="EMBL" id="MWZD01000017">
    <property type="protein sequence ID" value="PRI10792.1"/>
    <property type="molecule type" value="Genomic_DNA"/>
</dbReference>
<keyword evidence="2" id="KW-0732">Signal</keyword>
<dbReference type="OrthoDB" id="9796962at2"/>
<dbReference type="InterPro" id="IPR007410">
    <property type="entry name" value="LpqE-like"/>
</dbReference>
<dbReference type="Pfam" id="PF04314">
    <property type="entry name" value="PCuAC"/>
    <property type="match status" value="1"/>
</dbReference>
<sequence>MIARTVRAAERPAVRASAFAAALVAGLLLTGCSGSPAAGSGTPATSETAEAAQTASEAVGLHDGWAKSGSGMTAVFGTLDNHGEADRTLVSASSRIAGAVELHETVGTGTSATMQEKEGGFVIPAGGSVALEPGGNHIMFMDMSEDLLPGDEVPLTLRFDDGSELTLTVLAKDVASGEENYAGSGGEHAGHGDDSHGDGSHGDADAGH</sequence>
<dbReference type="PANTHER" id="PTHR36302:SF1">
    <property type="entry name" value="COPPER CHAPERONE PCU(A)C"/>
    <property type="match status" value="1"/>
</dbReference>
<comment type="caution">
    <text evidence="3">The sequence shown here is derived from an EMBL/GenBank/DDBJ whole genome shotgun (WGS) entry which is preliminary data.</text>
</comment>
<dbReference type="InterPro" id="IPR058248">
    <property type="entry name" value="Lxx211020-like"/>
</dbReference>
<proteinExistence type="predicted"/>
<name>A0A2S9QMH3_9MICO</name>
<feature type="compositionally biased region" description="Basic and acidic residues" evidence="1">
    <location>
        <begin position="188"/>
        <end position="208"/>
    </location>
</feature>
<keyword evidence="4" id="KW-1185">Reference proteome</keyword>
<dbReference type="SUPFAM" id="SSF110087">
    <property type="entry name" value="DR1885-like metal-binding protein"/>
    <property type="match status" value="1"/>
</dbReference>
<protein>
    <recommendedName>
        <fullName evidence="5">Copper chaperone PCu(A)C</fullName>
    </recommendedName>
</protein>
<feature type="chain" id="PRO_5015758851" description="Copper chaperone PCu(A)C" evidence="2">
    <location>
        <begin position="38"/>
        <end position="208"/>
    </location>
</feature>
<feature type="signal peptide" evidence="2">
    <location>
        <begin position="1"/>
        <end position="37"/>
    </location>
</feature>
<dbReference type="PROSITE" id="PS51257">
    <property type="entry name" value="PROKAR_LIPOPROTEIN"/>
    <property type="match status" value="1"/>
</dbReference>
<reference evidence="3 4" key="1">
    <citation type="journal article" date="2017" name="New Microbes New Infect">
        <title>Genome sequence of 'Leucobacter massiliensis' sp. nov. isolated from human pharynx after travel to the 2014 Hajj.</title>
        <authorList>
            <person name="Leangapichart T."/>
            <person name="Gautret P."/>
            <person name="Nguyen T.T."/>
            <person name="Armstrong N."/>
            <person name="Rolain J.M."/>
        </authorList>
    </citation>
    <scope>NUCLEOTIDE SEQUENCE [LARGE SCALE GENOMIC DNA]</scope>
    <source>
        <strain evidence="3 4">122RC15</strain>
    </source>
</reference>
<dbReference type="Proteomes" id="UP000238650">
    <property type="component" value="Unassembled WGS sequence"/>
</dbReference>
<dbReference type="AlphaFoldDB" id="A0A2S9QMH3"/>
<evidence type="ECO:0000313" key="3">
    <source>
        <dbReference type="EMBL" id="PRI10792.1"/>
    </source>
</evidence>
<accession>A0A2S9QMH3</accession>
<evidence type="ECO:0008006" key="5">
    <source>
        <dbReference type="Google" id="ProtNLM"/>
    </source>
</evidence>
<dbReference type="Gene3D" id="2.60.40.1890">
    <property type="entry name" value="PCu(A)C copper chaperone"/>
    <property type="match status" value="1"/>
</dbReference>
<evidence type="ECO:0000313" key="4">
    <source>
        <dbReference type="Proteomes" id="UP000238650"/>
    </source>
</evidence>
<dbReference type="PANTHER" id="PTHR36302">
    <property type="entry name" value="BLR7088 PROTEIN"/>
    <property type="match status" value="1"/>
</dbReference>
<organism evidence="3 4">
    <name type="scientific">Leucobacter massiliensis</name>
    <dbReference type="NCBI Taxonomy" id="1686285"/>
    <lineage>
        <taxon>Bacteria</taxon>
        <taxon>Bacillati</taxon>
        <taxon>Actinomycetota</taxon>
        <taxon>Actinomycetes</taxon>
        <taxon>Micrococcales</taxon>
        <taxon>Microbacteriaceae</taxon>
        <taxon>Leucobacter</taxon>
    </lineage>
</organism>